<sequence>MLMAIALMATAVGGPVTFGDWMVVCDNGARCTATAAGEAPLDVTFVREPGPDSLLEVELDDFNNVEGRKVTILLGDNKTDVEFVARRTKSSPTSWSWHAAFQPGHRVFDELHLGDSISLLEKGSDAMSVSTDGLEAAFVYMDAVQGRLHNESALAVRGYIPAAQVPAAPALPVITVPPFSERPPARLSDAEIARQRASYSCERENKRTEPGDKIDYVRLDESTTLALLTIECMAGATNSSERVMLVDNVGNVRLAKIEYGSGPDDDWAEALPGAYWDEADQMLVTSGRASLSCGGSTQFAWDGQKFRRAKDEWWGACDIGPTPPVTTWRAEIRVRPE</sequence>
<proteinExistence type="predicted"/>
<evidence type="ECO:0000313" key="1">
    <source>
        <dbReference type="EMBL" id="RDV05995.1"/>
    </source>
</evidence>
<accession>A0A371BEH0</accession>
<reference evidence="2" key="1">
    <citation type="submission" date="2018-08" db="EMBL/GenBank/DDBJ databases">
        <authorList>
            <person name="Kim S.-J."/>
            <person name="Jung G.-Y."/>
        </authorList>
    </citation>
    <scope>NUCLEOTIDE SEQUENCE [LARGE SCALE GENOMIC DNA]</scope>
    <source>
        <strain evidence="2">GY_G</strain>
    </source>
</reference>
<dbReference type="Proteomes" id="UP000263833">
    <property type="component" value="Unassembled WGS sequence"/>
</dbReference>
<gene>
    <name evidence="1" type="ORF">DXH95_00630</name>
</gene>
<dbReference type="RefSeq" id="WP_115547556.1">
    <property type="nucleotide sequence ID" value="NZ_QRGP01000001.1"/>
</dbReference>
<dbReference type="OrthoDB" id="330924at2"/>
<comment type="caution">
    <text evidence="1">The sequence shown here is derived from an EMBL/GenBank/DDBJ whole genome shotgun (WGS) entry which is preliminary data.</text>
</comment>
<organism evidence="1 2">
    <name type="scientific">Sphingorhabdus pulchriflava</name>
    <dbReference type="NCBI Taxonomy" id="2292257"/>
    <lineage>
        <taxon>Bacteria</taxon>
        <taxon>Pseudomonadati</taxon>
        <taxon>Pseudomonadota</taxon>
        <taxon>Alphaproteobacteria</taxon>
        <taxon>Sphingomonadales</taxon>
        <taxon>Sphingomonadaceae</taxon>
        <taxon>Sphingorhabdus</taxon>
    </lineage>
</organism>
<dbReference type="Pfam" id="PF06674">
    <property type="entry name" value="DUF1176"/>
    <property type="match status" value="1"/>
</dbReference>
<keyword evidence="2" id="KW-1185">Reference proteome</keyword>
<dbReference type="InterPro" id="IPR009560">
    <property type="entry name" value="DUF1176"/>
</dbReference>
<dbReference type="AlphaFoldDB" id="A0A371BEH0"/>
<protein>
    <submittedName>
        <fullName evidence="1">DUF1176 domain-containing protein</fullName>
    </submittedName>
</protein>
<dbReference type="EMBL" id="QRGP01000001">
    <property type="protein sequence ID" value="RDV05995.1"/>
    <property type="molecule type" value="Genomic_DNA"/>
</dbReference>
<evidence type="ECO:0000313" key="2">
    <source>
        <dbReference type="Proteomes" id="UP000263833"/>
    </source>
</evidence>
<name>A0A371BEH0_9SPHN</name>